<dbReference type="InterPro" id="IPR002156">
    <property type="entry name" value="RNaseH_domain"/>
</dbReference>
<sequence>MRFWSRLSQVLGLHVSNREIKINPDKIKAIEEITVVNNVNVVQRLAERIAALGRFISRQCLECERVRARHHLKPHTGGVIRQSIKTPKLTNNEAEYEAMIAGLELAKGLGPEVIEAKCDSFLVVNQVNRSFKVQDDRMQRYLDKLQVTLHRLREWTLDHVPREQNSKAYALANLG</sequence>
<dbReference type="Pfam" id="PF13456">
    <property type="entry name" value="RVT_3"/>
    <property type="match status" value="1"/>
</dbReference>
<dbReference type="PaxDb" id="4097-A0A1S4CHR5"/>
<dbReference type="PANTHER" id="PTHR46387">
    <property type="entry name" value="POLYNUCLEOTIDYL TRANSFERASE, RIBONUCLEASE H-LIKE SUPERFAMILY PROTEIN"/>
    <property type="match status" value="1"/>
</dbReference>
<feature type="domain" description="RNase H type-1" evidence="1">
    <location>
        <begin position="85"/>
        <end position="174"/>
    </location>
</feature>
<dbReference type="AlphaFoldDB" id="A0A1S4CHR5"/>
<dbReference type="Gene3D" id="3.30.420.10">
    <property type="entry name" value="Ribonuclease H-like superfamily/Ribonuclease H"/>
    <property type="match status" value="1"/>
</dbReference>
<organism evidence="2">
    <name type="scientific">Nicotiana tabacum</name>
    <name type="common">Common tobacco</name>
    <dbReference type="NCBI Taxonomy" id="4097"/>
    <lineage>
        <taxon>Eukaryota</taxon>
        <taxon>Viridiplantae</taxon>
        <taxon>Streptophyta</taxon>
        <taxon>Embryophyta</taxon>
        <taxon>Tracheophyta</taxon>
        <taxon>Spermatophyta</taxon>
        <taxon>Magnoliopsida</taxon>
        <taxon>eudicotyledons</taxon>
        <taxon>Gunneridae</taxon>
        <taxon>Pentapetalae</taxon>
        <taxon>asterids</taxon>
        <taxon>lamiids</taxon>
        <taxon>Solanales</taxon>
        <taxon>Solanaceae</taxon>
        <taxon>Nicotianoideae</taxon>
        <taxon>Nicotianeae</taxon>
        <taxon>Nicotiana</taxon>
    </lineage>
</organism>
<dbReference type="KEGG" id="nta:107819139"/>
<dbReference type="InterPro" id="IPR036397">
    <property type="entry name" value="RNaseH_sf"/>
</dbReference>
<dbReference type="RefSeq" id="XP_016500713.1">
    <property type="nucleotide sequence ID" value="XM_016645227.1"/>
</dbReference>
<dbReference type="SUPFAM" id="SSF53098">
    <property type="entry name" value="Ribonuclease H-like"/>
    <property type="match status" value="1"/>
</dbReference>
<evidence type="ECO:0000313" key="2">
    <source>
        <dbReference type="RefSeq" id="XP_016500713.1"/>
    </source>
</evidence>
<proteinExistence type="predicted"/>
<dbReference type="GO" id="GO:0003676">
    <property type="term" value="F:nucleic acid binding"/>
    <property type="evidence" value="ECO:0007669"/>
    <property type="project" value="InterPro"/>
</dbReference>
<reference evidence="2" key="1">
    <citation type="submission" date="2025-08" db="UniProtKB">
        <authorList>
            <consortium name="RefSeq"/>
        </authorList>
    </citation>
    <scope>IDENTIFICATION</scope>
</reference>
<dbReference type="InterPro" id="IPR012337">
    <property type="entry name" value="RNaseH-like_sf"/>
</dbReference>
<name>A0A1S4CHR5_TOBAC</name>
<dbReference type="OrthoDB" id="1740934at2759"/>
<protein>
    <recommendedName>
        <fullName evidence="1">RNase H type-1 domain-containing protein</fullName>
    </recommendedName>
</protein>
<dbReference type="PANTHER" id="PTHR46387:SF45">
    <property type="entry name" value="ENDOGENOUS RETROVIRUS GROUP K MEMBER 8 POL PROTEIN-LIKE"/>
    <property type="match status" value="1"/>
</dbReference>
<dbReference type="CDD" id="cd09279">
    <property type="entry name" value="RNase_HI_like"/>
    <property type="match status" value="1"/>
</dbReference>
<dbReference type="STRING" id="4097.A0A1S4CHR5"/>
<dbReference type="SMR" id="A0A1S4CHR5"/>
<evidence type="ECO:0000259" key="1">
    <source>
        <dbReference type="Pfam" id="PF13456"/>
    </source>
</evidence>
<dbReference type="GO" id="GO:0004523">
    <property type="term" value="F:RNA-DNA hybrid ribonuclease activity"/>
    <property type="evidence" value="ECO:0007669"/>
    <property type="project" value="InterPro"/>
</dbReference>
<accession>A0A1S4CHR5</accession>
<gene>
    <name evidence="2" type="primary">LOC107819139</name>
</gene>